<reference evidence="2 3" key="1">
    <citation type="journal article" date="2013" name="Genome Announc.">
        <title>Draft Genome Sequence of Holospora undulata Strain HU1, a Micronucleus-Specific Symbiont of the Ciliate Paramecium caudatum.</title>
        <authorList>
            <person name="Dohra H."/>
            <person name="Suzuki H."/>
            <person name="Suzuki T."/>
            <person name="Tanaka K."/>
            <person name="Fujishima M."/>
        </authorList>
    </citation>
    <scope>NUCLEOTIDE SEQUENCE [LARGE SCALE GENOMIC DNA]</scope>
    <source>
        <strain evidence="2 3">HU1</strain>
    </source>
</reference>
<dbReference type="PANTHER" id="PTHR46564:SF1">
    <property type="entry name" value="TRANSPOSASE"/>
    <property type="match status" value="1"/>
</dbReference>
<dbReference type="Pfam" id="PF13358">
    <property type="entry name" value="DDE_3"/>
    <property type="match status" value="1"/>
</dbReference>
<dbReference type="Gene3D" id="3.30.420.10">
    <property type="entry name" value="Ribonuclease H-like superfamily/Ribonuclease H"/>
    <property type="match status" value="1"/>
</dbReference>
<dbReference type="InterPro" id="IPR012337">
    <property type="entry name" value="RNaseH-like_sf"/>
</dbReference>
<dbReference type="AlphaFoldDB" id="A0A061JH26"/>
<sequence length="110" mass="12526">MNNKSIAPRIFNGSCTTKVFETWGEQFLIKELKPGQGVVMDTAAFHRSQKTKDLIESFGCKVIFLPPYSPDLNPIEKFLANMKRWIKCQINAFDKLYEAFSSFSQIPLSG</sequence>
<dbReference type="InterPro" id="IPR036397">
    <property type="entry name" value="RNaseH_sf"/>
</dbReference>
<evidence type="ECO:0000259" key="1">
    <source>
        <dbReference type="Pfam" id="PF13358"/>
    </source>
</evidence>
<feature type="domain" description="Tc1-like transposase DDE" evidence="1">
    <location>
        <begin position="2"/>
        <end position="88"/>
    </location>
</feature>
<dbReference type="GO" id="GO:0003676">
    <property type="term" value="F:nucleic acid binding"/>
    <property type="evidence" value="ECO:0007669"/>
    <property type="project" value="InterPro"/>
</dbReference>
<dbReference type="SUPFAM" id="SSF53098">
    <property type="entry name" value="Ribonuclease H-like"/>
    <property type="match status" value="1"/>
</dbReference>
<dbReference type="Proteomes" id="UP000026922">
    <property type="component" value="Unassembled WGS sequence"/>
</dbReference>
<dbReference type="PANTHER" id="PTHR46564">
    <property type="entry name" value="TRANSPOSASE"/>
    <property type="match status" value="1"/>
</dbReference>
<gene>
    <name evidence="2" type="ORF">K737_300131</name>
</gene>
<accession>A0A061JH26</accession>
<keyword evidence="3" id="KW-1185">Reference proteome</keyword>
<dbReference type="EMBL" id="ARPM03000049">
    <property type="protein sequence ID" value="ETZ05430.1"/>
    <property type="molecule type" value="Genomic_DNA"/>
</dbReference>
<evidence type="ECO:0000313" key="3">
    <source>
        <dbReference type="Proteomes" id="UP000026922"/>
    </source>
</evidence>
<proteinExistence type="predicted"/>
<organism evidence="2 3">
    <name type="scientific">Holospora undulata HU1</name>
    <dbReference type="NCBI Taxonomy" id="1321371"/>
    <lineage>
        <taxon>Bacteria</taxon>
        <taxon>Pseudomonadati</taxon>
        <taxon>Pseudomonadota</taxon>
        <taxon>Alphaproteobacteria</taxon>
        <taxon>Holosporales</taxon>
        <taxon>Holosporaceae</taxon>
        <taxon>Holospora</taxon>
    </lineage>
</organism>
<dbReference type="InterPro" id="IPR038717">
    <property type="entry name" value="Tc1-like_DDE_dom"/>
</dbReference>
<protein>
    <recommendedName>
        <fullName evidence="1">Tc1-like transposase DDE domain-containing protein</fullName>
    </recommendedName>
</protein>
<comment type="caution">
    <text evidence="2">The sequence shown here is derived from an EMBL/GenBank/DDBJ whole genome shotgun (WGS) entry which is preliminary data.</text>
</comment>
<evidence type="ECO:0000313" key="2">
    <source>
        <dbReference type="EMBL" id="ETZ05430.1"/>
    </source>
</evidence>
<name>A0A061JH26_9PROT</name>